<dbReference type="InterPro" id="IPR003156">
    <property type="entry name" value="DHHA1_dom"/>
</dbReference>
<name>H6LC07_ACEWD</name>
<dbReference type="KEGG" id="awo:Awo_c21810"/>
<dbReference type="OrthoDB" id="9809852at2"/>
<dbReference type="STRING" id="931626.Awo_c21810"/>
<gene>
    <name evidence="9" type="primary">recJ</name>
    <name evidence="9" type="ordered locus">Awo_c21810</name>
</gene>
<dbReference type="GO" id="GO:0006310">
    <property type="term" value="P:DNA recombination"/>
    <property type="evidence" value="ECO:0007669"/>
    <property type="project" value="InterPro"/>
</dbReference>
<proteinExistence type="inferred from homology"/>
<dbReference type="Gene3D" id="3.90.1640.30">
    <property type="match status" value="1"/>
</dbReference>
<dbReference type="RefSeq" id="WP_014356555.1">
    <property type="nucleotide sequence ID" value="NC_016894.1"/>
</dbReference>
<dbReference type="NCBIfam" id="TIGR00644">
    <property type="entry name" value="recJ"/>
    <property type="match status" value="1"/>
</dbReference>
<reference evidence="9 10" key="2">
    <citation type="journal article" date="2012" name="PLoS ONE">
        <title>An ancient pathway combining carbon dioxide fixation with the generation and utilization of a sodium ion gradient for ATP synthesis.</title>
        <authorList>
            <person name="Poehlein A."/>
            <person name="Schmidt S."/>
            <person name="Kaster A.K."/>
            <person name="Goenrich M."/>
            <person name="Vollmers J."/>
            <person name="Thurmer A."/>
            <person name="Bertsch J."/>
            <person name="Schuchmann K."/>
            <person name="Voigt B."/>
            <person name="Hecker M."/>
            <person name="Daniel R."/>
            <person name="Thauer R.K."/>
            <person name="Gottschalk G."/>
            <person name="Muller V."/>
        </authorList>
    </citation>
    <scope>NUCLEOTIDE SEQUENCE [LARGE SCALE GENOMIC DNA]</scope>
    <source>
        <strain evidence="10">ATCC 29683 / DSM 1030 / JCM 2381 / KCTC 1655 / WB1</strain>
    </source>
</reference>
<evidence type="ECO:0000256" key="5">
    <source>
        <dbReference type="ARBA" id="ARBA00022839"/>
    </source>
</evidence>
<protein>
    <recommendedName>
        <fullName evidence="2">Single-stranded-DNA-specific exonuclease RecJ</fullName>
    </recommendedName>
</protein>
<dbReference type="InterPro" id="IPR004610">
    <property type="entry name" value="RecJ"/>
</dbReference>
<evidence type="ECO:0000256" key="4">
    <source>
        <dbReference type="ARBA" id="ARBA00022801"/>
    </source>
</evidence>
<dbReference type="Pfam" id="PF17768">
    <property type="entry name" value="RecJ_OB"/>
    <property type="match status" value="1"/>
</dbReference>
<dbReference type="GO" id="GO:0003676">
    <property type="term" value="F:nucleic acid binding"/>
    <property type="evidence" value="ECO:0007669"/>
    <property type="project" value="InterPro"/>
</dbReference>
<dbReference type="AlphaFoldDB" id="H6LC07"/>
<dbReference type="InterPro" id="IPR001667">
    <property type="entry name" value="DDH_dom"/>
</dbReference>
<dbReference type="PANTHER" id="PTHR30255:SF2">
    <property type="entry name" value="SINGLE-STRANDED-DNA-SPECIFIC EXONUCLEASE RECJ"/>
    <property type="match status" value="1"/>
</dbReference>
<accession>H6LC07</accession>
<dbReference type="EMBL" id="CP002987">
    <property type="protein sequence ID" value="AFA48955.1"/>
    <property type="molecule type" value="Genomic_DNA"/>
</dbReference>
<comment type="similarity">
    <text evidence="1">Belongs to the RecJ family.</text>
</comment>
<dbReference type="eggNOG" id="COG0608">
    <property type="taxonomic scope" value="Bacteria"/>
</dbReference>
<keyword evidence="4 9" id="KW-0378">Hydrolase</keyword>
<evidence type="ECO:0000313" key="9">
    <source>
        <dbReference type="EMBL" id="AFA48955.1"/>
    </source>
</evidence>
<dbReference type="GO" id="GO:0008409">
    <property type="term" value="F:5'-3' exonuclease activity"/>
    <property type="evidence" value="ECO:0007669"/>
    <property type="project" value="InterPro"/>
</dbReference>
<evidence type="ECO:0000256" key="3">
    <source>
        <dbReference type="ARBA" id="ARBA00022722"/>
    </source>
</evidence>
<evidence type="ECO:0000256" key="1">
    <source>
        <dbReference type="ARBA" id="ARBA00005915"/>
    </source>
</evidence>
<dbReference type="GO" id="GO:0006281">
    <property type="term" value="P:DNA repair"/>
    <property type="evidence" value="ECO:0007669"/>
    <property type="project" value="InterPro"/>
</dbReference>
<organism evidence="9 10">
    <name type="scientific">Acetobacterium woodii (strain ATCC 29683 / DSM 1030 / JCM 2381 / KCTC 1655 / WB1)</name>
    <dbReference type="NCBI Taxonomy" id="931626"/>
    <lineage>
        <taxon>Bacteria</taxon>
        <taxon>Bacillati</taxon>
        <taxon>Bacillota</taxon>
        <taxon>Clostridia</taxon>
        <taxon>Eubacteriales</taxon>
        <taxon>Eubacteriaceae</taxon>
        <taxon>Acetobacterium</taxon>
    </lineage>
</organism>
<evidence type="ECO:0000256" key="2">
    <source>
        <dbReference type="ARBA" id="ARBA00019841"/>
    </source>
</evidence>
<dbReference type="Pfam" id="PF01368">
    <property type="entry name" value="DHH"/>
    <property type="match status" value="1"/>
</dbReference>
<dbReference type="PANTHER" id="PTHR30255">
    <property type="entry name" value="SINGLE-STRANDED-DNA-SPECIFIC EXONUCLEASE RECJ"/>
    <property type="match status" value="1"/>
</dbReference>
<feature type="domain" description="DDH" evidence="6">
    <location>
        <begin position="74"/>
        <end position="223"/>
    </location>
</feature>
<dbReference type="InterPro" id="IPR041122">
    <property type="entry name" value="RecJ_OB"/>
</dbReference>
<dbReference type="SUPFAM" id="SSF64182">
    <property type="entry name" value="DHH phosphoesterases"/>
    <property type="match status" value="1"/>
</dbReference>
<dbReference type="InterPro" id="IPR038763">
    <property type="entry name" value="DHH_sf"/>
</dbReference>
<reference evidence="10" key="1">
    <citation type="submission" date="2011-07" db="EMBL/GenBank/DDBJ databases">
        <title>Complete genome sequence of Acetobacterium woodii.</title>
        <authorList>
            <person name="Poehlein A."/>
            <person name="Schmidt S."/>
            <person name="Kaster A.-K."/>
            <person name="Goenrich M."/>
            <person name="Vollmers J."/>
            <person name="Thuermer A."/>
            <person name="Gottschalk G."/>
            <person name="Thauer R.K."/>
            <person name="Daniel R."/>
            <person name="Mueller V."/>
        </authorList>
    </citation>
    <scope>NUCLEOTIDE SEQUENCE [LARGE SCALE GENOMIC DNA]</scope>
    <source>
        <strain evidence="10">ATCC 29683 / DSM 1030 / JCM 2381 / KCTC 1655 / WB1</strain>
    </source>
</reference>
<feature type="domain" description="DHHA1" evidence="7">
    <location>
        <begin position="343"/>
        <end position="431"/>
    </location>
</feature>
<evidence type="ECO:0000313" key="10">
    <source>
        <dbReference type="Proteomes" id="UP000007177"/>
    </source>
</evidence>
<dbReference type="Pfam" id="PF02272">
    <property type="entry name" value="DHHA1"/>
    <property type="match status" value="1"/>
</dbReference>
<keyword evidence="5 9" id="KW-0269">Exonuclease</keyword>
<dbReference type="HOGENOM" id="CLU_009736_3_3_9"/>
<evidence type="ECO:0000259" key="7">
    <source>
        <dbReference type="Pfam" id="PF02272"/>
    </source>
</evidence>
<feature type="domain" description="RecJ OB" evidence="8">
    <location>
        <begin position="448"/>
        <end position="556"/>
    </location>
</feature>
<dbReference type="InterPro" id="IPR051673">
    <property type="entry name" value="SSDNA_exonuclease_RecJ"/>
</dbReference>
<evidence type="ECO:0000259" key="8">
    <source>
        <dbReference type="Pfam" id="PF17768"/>
    </source>
</evidence>
<sequence>MGKNQYAALQKEIMTKLQLGNRSSEILINRGIQSVEAATRYLNPSLADLHDPFLFEDMEKVVERILKAQETHEKICLYGDYDADGTTGVAILLNFLQSNGFNVSFFIPNRLITGYGLHQTPLQTIIDEGITLLITVDNGISANEQIDFCNLNHLDVIVTDHHECHGILPQAYGIINPKVPGSTYPFKDLCGAGVAFKLVQALSQRLQVEMDIQNAIECVALATVADLVSLQDENRSLVSIGLNYLNTNPSNLGIRALMTVSDLTELKAWHFGFVLGPKINAAGRLGEANHIVALLTGSDSVKLMDLAHYLSEENRKRQDLEATILAEALALVENEKLFRDDIIIVVGENWHPGVIGIVASRIQEKYFNPVIVISVENNIGKASCRSVEGFSIFAALSSCSDCFTSFGGHDQAAGFSIKTENIKEMSVRVKAYGESVGIKKYLVKTYSYDAIIDDAEITWELLNECARFEPCGIGNPGVQLVLNHPEIKSMGTMGKENNHLRLMLKNDIRGVGFGLGDFNEKFQELPKSVSNTVKMLCRLDVNDYQGNKTLQVLIKDIKINPIWQIDTAMVLVKTIVQQQNPKAEIDFEAVAINLADLYLDREIVKKVYLLLKKSNDHGVALDAGDKAQISPFHLLMSCEILREVGLIAYRLKEGLIFSKILETKEKKDIQKTKLMIKLVKMISE</sequence>
<keyword evidence="3" id="KW-0540">Nuclease</keyword>
<evidence type="ECO:0000259" key="6">
    <source>
        <dbReference type="Pfam" id="PF01368"/>
    </source>
</evidence>
<dbReference type="Gene3D" id="3.10.310.30">
    <property type="match status" value="1"/>
</dbReference>
<dbReference type="Proteomes" id="UP000007177">
    <property type="component" value="Chromosome"/>
</dbReference>
<keyword evidence="10" id="KW-1185">Reference proteome</keyword>